<name>A0A0R0CYR3_9GAMM</name>
<protein>
    <recommendedName>
        <fullName evidence="3 6">Beta-lactamase</fullName>
        <ecNumber evidence="3 6">3.5.2.6</ecNumber>
    </recommendedName>
</protein>
<dbReference type="InterPro" id="IPR001586">
    <property type="entry name" value="Beta-lactam_class-C_AS"/>
</dbReference>
<organism evidence="9 10">
    <name type="scientific">Stenotrophomonas terrae</name>
    <dbReference type="NCBI Taxonomy" id="405446"/>
    <lineage>
        <taxon>Bacteria</taxon>
        <taxon>Pseudomonadati</taxon>
        <taxon>Pseudomonadota</taxon>
        <taxon>Gammaproteobacteria</taxon>
        <taxon>Lysobacterales</taxon>
        <taxon>Lysobacteraceae</taxon>
        <taxon>Stenotrophomonas</taxon>
    </lineage>
</organism>
<dbReference type="Proteomes" id="UP000051863">
    <property type="component" value="Unassembled WGS sequence"/>
</dbReference>
<dbReference type="OrthoDB" id="119951at2"/>
<dbReference type="EC" id="3.5.2.6" evidence="3 6"/>
<dbReference type="EMBL" id="LDJJ01000009">
    <property type="protein sequence ID" value="KRG71287.1"/>
    <property type="molecule type" value="Genomic_DNA"/>
</dbReference>
<dbReference type="GO" id="GO:0008800">
    <property type="term" value="F:beta-lactamase activity"/>
    <property type="evidence" value="ECO:0007669"/>
    <property type="project" value="UniProtKB-UniRule"/>
</dbReference>
<evidence type="ECO:0000313" key="10">
    <source>
        <dbReference type="Proteomes" id="UP000051863"/>
    </source>
</evidence>
<feature type="chain" id="PRO_5006394803" description="Beta-lactamase" evidence="7">
    <location>
        <begin position="21"/>
        <end position="395"/>
    </location>
</feature>
<feature type="domain" description="Beta-lactamase-related" evidence="8">
    <location>
        <begin position="50"/>
        <end position="372"/>
    </location>
</feature>
<dbReference type="GO" id="GO:0046677">
    <property type="term" value="P:response to antibiotic"/>
    <property type="evidence" value="ECO:0007669"/>
    <property type="project" value="UniProtKB-UniRule"/>
</dbReference>
<evidence type="ECO:0000313" key="9">
    <source>
        <dbReference type="EMBL" id="KRG71287.1"/>
    </source>
</evidence>
<dbReference type="Gene3D" id="3.40.710.10">
    <property type="entry name" value="DD-peptidase/beta-lactamase superfamily"/>
    <property type="match status" value="1"/>
</dbReference>
<dbReference type="RefSeq" id="WP_057626792.1">
    <property type="nucleotide sequence ID" value="NZ_LDJJ01000009.1"/>
</dbReference>
<gene>
    <name evidence="9" type="ORF">ABB27_03270</name>
</gene>
<dbReference type="InterPro" id="IPR012338">
    <property type="entry name" value="Beta-lactam/transpept-like"/>
</dbReference>
<reference evidence="9 10" key="1">
    <citation type="submission" date="2015-05" db="EMBL/GenBank/DDBJ databases">
        <title>Genome sequencing and analysis of members of genus Stenotrophomonas.</title>
        <authorList>
            <person name="Patil P.P."/>
            <person name="Midha S."/>
            <person name="Patil P.B."/>
        </authorList>
    </citation>
    <scope>NUCLEOTIDE SEQUENCE [LARGE SCALE GENOMIC DNA]</scope>
    <source>
        <strain evidence="9 10">DSM 18941</strain>
    </source>
</reference>
<keyword evidence="5 6" id="KW-0046">Antibiotic resistance</keyword>
<dbReference type="PATRIC" id="fig|405446.3.peg.3796"/>
<dbReference type="PANTHER" id="PTHR46825:SF9">
    <property type="entry name" value="BETA-LACTAMASE-RELATED DOMAIN-CONTAINING PROTEIN"/>
    <property type="match status" value="1"/>
</dbReference>
<dbReference type="Pfam" id="PF00144">
    <property type="entry name" value="Beta-lactamase"/>
    <property type="match status" value="1"/>
</dbReference>
<evidence type="ECO:0000256" key="6">
    <source>
        <dbReference type="RuleBase" id="RU361140"/>
    </source>
</evidence>
<evidence type="ECO:0000256" key="5">
    <source>
        <dbReference type="ARBA" id="ARBA00023251"/>
    </source>
</evidence>
<evidence type="ECO:0000259" key="8">
    <source>
        <dbReference type="Pfam" id="PF00144"/>
    </source>
</evidence>
<evidence type="ECO:0000256" key="7">
    <source>
        <dbReference type="SAM" id="SignalP"/>
    </source>
</evidence>
<comment type="caution">
    <text evidence="9">The sequence shown here is derived from an EMBL/GenBank/DDBJ whole genome shotgun (WGS) entry which is preliminary data.</text>
</comment>
<evidence type="ECO:0000256" key="4">
    <source>
        <dbReference type="ARBA" id="ARBA00022801"/>
    </source>
</evidence>
<dbReference type="AlphaFoldDB" id="A0A0R0CYR3"/>
<dbReference type="PROSITE" id="PS00336">
    <property type="entry name" value="BETA_LACTAMASE_C"/>
    <property type="match status" value="1"/>
</dbReference>
<keyword evidence="7" id="KW-0732">Signal</keyword>
<keyword evidence="10" id="KW-1185">Reference proteome</keyword>
<proteinExistence type="inferred from homology"/>
<dbReference type="InterPro" id="IPR001466">
    <property type="entry name" value="Beta-lactam-related"/>
</dbReference>
<dbReference type="PANTHER" id="PTHR46825">
    <property type="entry name" value="D-ALANYL-D-ALANINE-CARBOXYPEPTIDASE/ENDOPEPTIDASE AMPH"/>
    <property type="match status" value="1"/>
</dbReference>
<sequence length="395" mass="43768">MQATSMIVRNRRWFNCFALSAVLLSAGCTGKNVPAKNLGADIDEVAATLIEQPLLHSASIAVVYRGEEFIRHRGDMETGKPSPPTDATLYEIGSLSKTLTGTLIANAVLEHKLGLEDDVRQYLQGDYPNLQYKSEPLRIRHLLSHTSGLPNMLPERANTVLADFTDHRTPGELNAVYKGYGKTDFFNDLHTVEIGSAPGKEYAYSSAGTQLAAHILEVVYKRDYESLLRGFFRDVAGMSDIRIKMSEDEAARLAAGYHSDNVVPTTPMPELPWGASGNVKATTPDMLNYLKFQLAGGPVVTESHRPLVKFDSEFSIGYFWNIVSGDRLKDLYYAHHGGVPRSQCYIYIMPKYDLGIFVITNQSGDQTAHAMEAAIDTLVERIASREKLAEHEPPR</sequence>
<comment type="catalytic activity">
    <reaction evidence="1 6">
        <text>a beta-lactam + H2O = a substituted beta-amino acid</text>
        <dbReference type="Rhea" id="RHEA:20401"/>
        <dbReference type="ChEBI" id="CHEBI:15377"/>
        <dbReference type="ChEBI" id="CHEBI:35627"/>
        <dbReference type="ChEBI" id="CHEBI:140347"/>
        <dbReference type="EC" id="3.5.2.6"/>
    </reaction>
</comment>
<feature type="signal peptide" evidence="7">
    <location>
        <begin position="1"/>
        <end position="20"/>
    </location>
</feature>
<dbReference type="InterPro" id="IPR050491">
    <property type="entry name" value="AmpC-like"/>
</dbReference>
<dbReference type="SUPFAM" id="SSF56601">
    <property type="entry name" value="beta-lactamase/transpeptidase-like"/>
    <property type="match status" value="1"/>
</dbReference>
<evidence type="ECO:0000256" key="2">
    <source>
        <dbReference type="ARBA" id="ARBA00007840"/>
    </source>
</evidence>
<comment type="similarity">
    <text evidence="2 6">Belongs to the class-C beta-lactamase family.</text>
</comment>
<evidence type="ECO:0000256" key="3">
    <source>
        <dbReference type="ARBA" id="ARBA00012865"/>
    </source>
</evidence>
<dbReference type="GO" id="GO:0017001">
    <property type="term" value="P:antibiotic catabolic process"/>
    <property type="evidence" value="ECO:0007669"/>
    <property type="project" value="InterPro"/>
</dbReference>
<evidence type="ECO:0000256" key="1">
    <source>
        <dbReference type="ARBA" id="ARBA00001526"/>
    </source>
</evidence>
<keyword evidence="4 6" id="KW-0378">Hydrolase</keyword>
<dbReference type="GO" id="GO:0030288">
    <property type="term" value="C:outer membrane-bounded periplasmic space"/>
    <property type="evidence" value="ECO:0007669"/>
    <property type="project" value="InterPro"/>
</dbReference>
<accession>A0A0R0CYR3</accession>